<sequence>MLPMLFKLLATTVVLLASIPHGLTQSLNEPCTNPHGQPGRCVFLRECQPLLDIYRRDNVSYDESEFFYGSRCSGQFEGKPLLCCFPAPANSSASLPRAPSDCGLAPPERIVGGHETTLGEFPWMALLMYRGPSRELQLSCAATLINSRYLVTAAHCIKQVPAELTLSGVRLGEHDITNKEERDCDQHGCADVPVEVGIEKVIVHEQYNATERGQYNDIALIRLDRDVGFSDYIDPVCLPVEDSVRKMDHTGMKAVAAGWGYTETDQRSNVKLKVTLDVLDHKKCVDVYRSSRVVLRDTQLCAGGQEGKDTCRGDSGGPLMRSVDGNYYLIGVISWGAAQCGTKGIPALYTNVAMFVDWIENHLE</sequence>
<evidence type="ECO:0000313" key="16">
    <source>
        <dbReference type="EMBL" id="KAL1394958.1"/>
    </source>
</evidence>
<dbReference type="PROSITE" id="PS00134">
    <property type="entry name" value="TRYPSIN_HIS"/>
    <property type="match status" value="1"/>
</dbReference>
<dbReference type="EC" id="3.4.21.-" evidence="12"/>
<evidence type="ECO:0000256" key="1">
    <source>
        <dbReference type="ARBA" id="ARBA00004613"/>
    </source>
</evidence>
<feature type="signal peptide" evidence="13">
    <location>
        <begin position="1"/>
        <end position="24"/>
    </location>
</feature>
<keyword evidence="17" id="KW-1185">Reference proteome</keyword>
<dbReference type="InterPro" id="IPR001314">
    <property type="entry name" value="Peptidase_S1A"/>
</dbReference>
<dbReference type="PROSITE" id="PS50240">
    <property type="entry name" value="TRYPSIN_DOM"/>
    <property type="match status" value="1"/>
</dbReference>
<evidence type="ECO:0000256" key="5">
    <source>
        <dbReference type="ARBA" id="ARBA00022729"/>
    </source>
</evidence>
<comment type="subcellular location">
    <subcellularLocation>
        <location evidence="1 13">Secreted</location>
    </subcellularLocation>
</comment>
<dbReference type="Pfam" id="PF00089">
    <property type="entry name" value="Trypsin"/>
    <property type="match status" value="1"/>
</dbReference>
<dbReference type="SMART" id="SM00680">
    <property type="entry name" value="CLIP"/>
    <property type="match status" value="1"/>
</dbReference>
<dbReference type="InterPro" id="IPR001254">
    <property type="entry name" value="Trypsin_dom"/>
</dbReference>
<gene>
    <name evidence="16" type="ORF">pipiens_002949</name>
</gene>
<dbReference type="Pfam" id="PF12032">
    <property type="entry name" value="CLIP"/>
    <property type="match status" value="1"/>
</dbReference>
<dbReference type="InterPro" id="IPR033116">
    <property type="entry name" value="TRYPSIN_SER"/>
</dbReference>
<keyword evidence="4 12" id="KW-0645">Protease</keyword>
<dbReference type="InterPro" id="IPR051487">
    <property type="entry name" value="Ser/Thr_Proteases_Immune/Dev"/>
</dbReference>
<dbReference type="InterPro" id="IPR018114">
    <property type="entry name" value="TRYPSIN_HIS"/>
</dbReference>
<keyword evidence="6 12" id="KW-0378">Hydrolase</keyword>
<dbReference type="InterPro" id="IPR009003">
    <property type="entry name" value="Peptidase_S1_PA"/>
</dbReference>
<dbReference type="GO" id="GO:0004252">
    <property type="term" value="F:serine-type endopeptidase activity"/>
    <property type="evidence" value="ECO:0007669"/>
    <property type="project" value="UniProtKB-UniRule"/>
</dbReference>
<keyword evidence="2 13" id="KW-0964">Secreted</keyword>
<keyword evidence="8" id="KW-0391">Immunity</keyword>
<evidence type="ECO:0000256" key="4">
    <source>
        <dbReference type="ARBA" id="ARBA00022670"/>
    </source>
</evidence>
<proteinExistence type="inferred from homology"/>
<dbReference type="InterPro" id="IPR038565">
    <property type="entry name" value="CLIP_sf"/>
</dbReference>
<evidence type="ECO:0000256" key="2">
    <source>
        <dbReference type="ARBA" id="ARBA00022525"/>
    </source>
</evidence>
<keyword evidence="7 12" id="KW-0720">Serine protease</keyword>
<evidence type="ECO:0000256" key="7">
    <source>
        <dbReference type="ARBA" id="ARBA00022825"/>
    </source>
</evidence>
<dbReference type="FunFam" id="2.40.10.10:FF:000084">
    <property type="entry name" value="Serine protease easter"/>
    <property type="match status" value="1"/>
</dbReference>
<dbReference type="InterPro" id="IPR043504">
    <property type="entry name" value="Peptidase_S1_PA_chymotrypsin"/>
</dbReference>
<keyword evidence="3" id="KW-0399">Innate immunity</keyword>
<feature type="domain" description="Clip" evidence="15">
    <location>
        <begin position="30"/>
        <end position="84"/>
    </location>
</feature>
<dbReference type="PROSITE" id="PS51888">
    <property type="entry name" value="CLIP"/>
    <property type="match status" value="1"/>
</dbReference>
<evidence type="ECO:0000256" key="10">
    <source>
        <dbReference type="ARBA" id="ARBA00023180"/>
    </source>
</evidence>
<dbReference type="GO" id="GO:0006508">
    <property type="term" value="P:proteolysis"/>
    <property type="evidence" value="ECO:0007669"/>
    <property type="project" value="UniProtKB-KW"/>
</dbReference>
<dbReference type="Gene3D" id="2.40.10.10">
    <property type="entry name" value="Trypsin-like serine proteases"/>
    <property type="match status" value="2"/>
</dbReference>
<reference evidence="16 17" key="1">
    <citation type="submission" date="2024-05" db="EMBL/GenBank/DDBJ databases">
        <title>Culex pipiens pipiens assembly and annotation.</title>
        <authorList>
            <person name="Alout H."/>
            <person name="Durand T."/>
        </authorList>
    </citation>
    <scope>NUCLEOTIDE SEQUENCE [LARGE SCALE GENOMIC DNA]</scope>
    <source>
        <strain evidence="16">HA-2024</strain>
        <tissue evidence="16">Whole body</tissue>
    </source>
</reference>
<evidence type="ECO:0000256" key="11">
    <source>
        <dbReference type="ARBA" id="ARBA00024195"/>
    </source>
</evidence>
<dbReference type="InterPro" id="IPR022700">
    <property type="entry name" value="CLIP"/>
</dbReference>
<dbReference type="PROSITE" id="PS00135">
    <property type="entry name" value="TRYPSIN_SER"/>
    <property type="match status" value="1"/>
</dbReference>
<evidence type="ECO:0000256" key="13">
    <source>
        <dbReference type="RuleBase" id="RU366078"/>
    </source>
</evidence>
<dbReference type="FunFam" id="2.40.10.10:FF:000028">
    <property type="entry name" value="Serine protease easter"/>
    <property type="match status" value="1"/>
</dbReference>
<organism evidence="16 17">
    <name type="scientific">Culex pipiens pipiens</name>
    <name type="common">Northern house mosquito</name>
    <dbReference type="NCBI Taxonomy" id="38569"/>
    <lineage>
        <taxon>Eukaryota</taxon>
        <taxon>Metazoa</taxon>
        <taxon>Ecdysozoa</taxon>
        <taxon>Arthropoda</taxon>
        <taxon>Hexapoda</taxon>
        <taxon>Insecta</taxon>
        <taxon>Pterygota</taxon>
        <taxon>Neoptera</taxon>
        <taxon>Endopterygota</taxon>
        <taxon>Diptera</taxon>
        <taxon>Nematocera</taxon>
        <taxon>Culicoidea</taxon>
        <taxon>Culicidae</taxon>
        <taxon>Culicinae</taxon>
        <taxon>Culicini</taxon>
        <taxon>Culex</taxon>
        <taxon>Culex</taxon>
    </lineage>
</organism>
<evidence type="ECO:0000256" key="9">
    <source>
        <dbReference type="ARBA" id="ARBA00023157"/>
    </source>
</evidence>
<dbReference type="SMART" id="SM00020">
    <property type="entry name" value="Tryp_SPc"/>
    <property type="match status" value="1"/>
</dbReference>
<dbReference type="GO" id="GO:0005576">
    <property type="term" value="C:extracellular region"/>
    <property type="evidence" value="ECO:0007669"/>
    <property type="project" value="UniProtKB-SubCell"/>
</dbReference>
<dbReference type="Gene3D" id="3.30.1640.30">
    <property type="match status" value="1"/>
</dbReference>
<name>A0ABD1D5R5_CULPP</name>
<evidence type="ECO:0000256" key="6">
    <source>
        <dbReference type="ARBA" id="ARBA00022801"/>
    </source>
</evidence>
<evidence type="ECO:0000256" key="3">
    <source>
        <dbReference type="ARBA" id="ARBA00022588"/>
    </source>
</evidence>
<comment type="domain">
    <text evidence="13">The clip domain consists of 35-55 residues which are 'knitted' together usually by 3 conserved disulfide bonds forming a clip-like compact structure.</text>
</comment>
<evidence type="ECO:0000259" key="14">
    <source>
        <dbReference type="PROSITE" id="PS50240"/>
    </source>
</evidence>
<feature type="chain" id="PRO_5044526680" description="CLIP domain-containing serine protease" evidence="13">
    <location>
        <begin position="25"/>
        <end position="364"/>
    </location>
</feature>
<evidence type="ECO:0000256" key="8">
    <source>
        <dbReference type="ARBA" id="ARBA00022859"/>
    </source>
</evidence>
<dbReference type="EMBL" id="JBEHCU010007365">
    <property type="protein sequence ID" value="KAL1394958.1"/>
    <property type="molecule type" value="Genomic_DNA"/>
</dbReference>
<keyword evidence="5 13" id="KW-0732">Signal</keyword>
<dbReference type="GO" id="GO:0045087">
    <property type="term" value="P:innate immune response"/>
    <property type="evidence" value="ECO:0007669"/>
    <property type="project" value="UniProtKB-KW"/>
</dbReference>
<keyword evidence="10" id="KW-0325">Glycoprotein</keyword>
<evidence type="ECO:0000259" key="15">
    <source>
        <dbReference type="PROSITE" id="PS51888"/>
    </source>
</evidence>
<accession>A0ABD1D5R5</accession>
<dbReference type="CDD" id="cd00190">
    <property type="entry name" value="Tryp_SPc"/>
    <property type="match status" value="1"/>
</dbReference>
<protein>
    <recommendedName>
        <fullName evidence="13">CLIP domain-containing serine protease</fullName>
        <ecNumber evidence="12">3.4.21.-</ecNumber>
    </recommendedName>
</protein>
<dbReference type="SUPFAM" id="SSF50494">
    <property type="entry name" value="Trypsin-like serine proteases"/>
    <property type="match status" value="1"/>
</dbReference>
<feature type="domain" description="Peptidase S1" evidence="14">
    <location>
        <begin position="110"/>
        <end position="364"/>
    </location>
</feature>
<dbReference type="AlphaFoldDB" id="A0ABD1D5R5"/>
<dbReference type="Proteomes" id="UP001562425">
    <property type="component" value="Unassembled WGS sequence"/>
</dbReference>
<comment type="caution">
    <text evidence="16">The sequence shown here is derived from an EMBL/GenBank/DDBJ whole genome shotgun (WGS) entry which is preliminary data.</text>
</comment>
<keyword evidence="9" id="KW-1015">Disulfide bond</keyword>
<dbReference type="PRINTS" id="PR00722">
    <property type="entry name" value="CHYMOTRYPSIN"/>
</dbReference>
<dbReference type="PANTHER" id="PTHR24256">
    <property type="entry name" value="TRYPTASE-RELATED"/>
    <property type="match status" value="1"/>
</dbReference>
<comment type="similarity">
    <text evidence="11 13">Belongs to the peptidase S1 family. CLIP subfamily.</text>
</comment>
<evidence type="ECO:0000256" key="12">
    <source>
        <dbReference type="RuleBase" id="RU363034"/>
    </source>
</evidence>
<evidence type="ECO:0000313" key="17">
    <source>
        <dbReference type="Proteomes" id="UP001562425"/>
    </source>
</evidence>